<dbReference type="EMBL" id="BSUJ01000001">
    <property type="protein sequence ID" value="GMA19872.1"/>
    <property type="molecule type" value="Genomic_DNA"/>
</dbReference>
<comment type="caution">
    <text evidence="2">The sequence shown here is derived from an EMBL/GenBank/DDBJ whole genome shotgun (WGS) entry which is preliminary data.</text>
</comment>
<evidence type="ECO:0000313" key="2">
    <source>
        <dbReference type="EMBL" id="GMA19872.1"/>
    </source>
</evidence>
<name>A0ABQ6HNG3_9MICO</name>
<evidence type="ECO:0000313" key="3">
    <source>
        <dbReference type="Proteomes" id="UP001157109"/>
    </source>
</evidence>
<protein>
    <submittedName>
        <fullName evidence="2">Uncharacterized protein</fullName>
    </submittedName>
</protein>
<proteinExistence type="predicted"/>
<reference evidence="3" key="1">
    <citation type="journal article" date="2019" name="Int. J. Syst. Evol. Microbiol.">
        <title>The Global Catalogue of Microorganisms (GCM) 10K type strain sequencing project: providing services to taxonomists for standard genome sequencing and annotation.</title>
        <authorList>
            <consortium name="The Broad Institute Genomics Platform"/>
            <consortium name="The Broad Institute Genome Sequencing Center for Infectious Disease"/>
            <person name="Wu L."/>
            <person name="Ma J."/>
        </authorList>
    </citation>
    <scope>NUCLEOTIDE SEQUENCE [LARGE SCALE GENOMIC DNA]</scope>
    <source>
        <strain evidence="3">NBRC 105830</strain>
    </source>
</reference>
<gene>
    <name evidence="2" type="ORF">GCM10025862_18930</name>
</gene>
<keyword evidence="3" id="KW-1185">Reference proteome</keyword>
<sequence length="138" mass="14842">MVRADEDGATGATVPLYDVRVEKVRKGAVQTETVKVRTLGTDPGADYPVLQQGHTYVLYLSPFMWHPGTSTGEFVITGQQALPISSTVGTLDAPAPWGSCRPRCLQPQLRASRRVGKLAAGARPRNAVGSRARGRIGW</sequence>
<accession>A0ABQ6HNG3</accession>
<evidence type="ECO:0000256" key="1">
    <source>
        <dbReference type="SAM" id="MobiDB-lite"/>
    </source>
</evidence>
<organism evidence="2 3">
    <name type="scientific">Arsenicicoccus piscis</name>
    <dbReference type="NCBI Taxonomy" id="673954"/>
    <lineage>
        <taxon>Bacteria</taxon>
        <taxon>Bacillati</taxon>
        <taxon>Actinomycetota</taxon>
        <taxon>Actinomycetes</taxon>
        <taxon>Micrococcales</taxon>
        <taxon>Intrasporangiaceae</taxon>
        <taxon>Arsenicicoccus</taxon>
    </lineage>
</organism>
<feature type="region of interest" description="Disordered" evidence="1">
    <location>
        <begin position="116"/>
        <end position="138"/>
    </location>
</feature>
<dbReference type="Proteomes" id="UP001157109">
    <property type="component" value="Unassembled WGS sequence"/>
</dbReference>